<dbReference type="InterPro" id="IPR004360">
    <property type="entry name" value="Glyas_Fos-R_dOase_dom"/>
</dbReference>
<dbReference type="InterPro" id="IPR029068">
    <property type="entry name" value="Glyas_Bleomycin-R_OHBP_Dase"/>
</dbReference>
<dbReference type="Pfam" id="PF00903">
    <property type="entry name" value="Glyoxalase"/>
    <property type="match status" value="2"/>
</dbReference>
<dbReference type="SUPFAM" id="SSF54593">
    <property type="entry name" value="Glyoxalase/Bleomycin resistance protein/Dihydroxybiphenyl dioxygenase"/>
    <property type="match status" value="2"/>
</dbReference>
<dbReference type="Proteomes" id="UP000184111">
    <property type="component" value="Unassembled WGS sequence"/>
</dbReference>
<evidence type="ECO:0000259" key="2">
    <source>
        <dbReference type="PROSITE" id="PS51819"/>
    </source>
</evidence>
<evidence type="ECO:0000313" key="4">
    <source>
        <dbReference type="Proteomes" id="UP000184111"/>
    </source>
</evidence>
<dbReference type="InterPro" id="IPR052164">
    <property type="entry name" value="Anthracycline_SecMetBiosynth"/>
</dbReference>
<proteinExistence type="predicted"/>
<reference evidence="3 4" key="1">
    <citation type="submission" date="2016-11" db="EMBL/GenBank/DDBJ databases">
        <authorList>
            <person name="Jaros S."/>
            <person name="Januszkiewicz K."/>
            <person name="Wedrychowicz H."/>
        </authorList>
    </citation>
    <scope>NUCLEOTIDE SEQUENCE [LARGE SCALE GENOMIC DNA]</scope>
    <source>
        <strain evidence="3 4">CGMCC 4.2025</strain>
    </source>
</reference>
<dbReference type="Gene3D" id="3.10.180.10">
    <property type="entry name" value="2,3-Dihydroxybiphenyl 1,2-Dioxygenase, domain 1"/>
    <property type="match status" value="2"/>
</dbReference>
<gene>
    <name evidence="3" type="ORF">SAMN05216499_12549</name>
</gene>
<feature type="domain" description="VOC" evidence="2">
    <location>
        <begin position="13"/>
        <end position="127"/>
    </location>
</feature>
<organism evidence="3 4">
    <name type="scientific">Actinacidiphila paucisporea</name>
    <dbReference type="NCBI Taxonomy" id="310782"/>
    <lineage>
        <taxon>Bacteria</taxon>
        <taxon>Bacillati</taxon>
        <taxon>Actinomycetota</taxon>
        <taxon>Actinomycetes</taxon>
        <taxon>Kitasatosporales</taxon>
        <taxon>Streptomycetaceae</taxon>
        <taxon>Actinacidiphila</taxon>
    </lineage>
</organism>
<evidence type="ECO:0000313" key="3">
    <source>
        <dbReference type="EMBL" id="SHN20164.1"/>
    </source>
</evidence>
<feature type="compositionally biased region" description="Low complexity" evidence="1">
    <location>
        <begin position="274"/>
        <end position="283"/>
    </location>
</feature>
<name>A0A1M7PS14_9ACTN</name>
<dbReference type="CDD" id="cd07247">
    <property type="entry name" value="SgaA_N_like"/>
    <property type="match status" value="1"/>
</dbReference>
<sequence length="294" mass="30613">MNTEVPSRRQPGTPCWASLMAHRADLARDFYGALFGWEFVPGPQQLGWYALAVVGGLRVAGIGEGAPEADRPVSWTTILTVDDVDRAAESVRECGGTVGIGPLDIGEDGRLAVAVDPSGAVFGIWQSGAFGGADLTGAPGSVARSELVTHDSAMVGKFYEMVFGFELEREGPGDDDRAVLTLDGRAVAGVHGVGPDLPRDRGAHWMTAFAVEDVPAAARLASRVLTPPHSGPHGPAATLAGPEGAAFALLARVQPGLGRVTPPRPAASSTAGAGRPRGPGRPLRGPRRRRRGRR</sequence>
<dbReference type="PANTHER" id="PTHR33993:SF10">
    <property type="entry name" value="CONSERVED PROTEIN"/>
    <property type="match status" value="1"/>
</dbReference>
<dbReference type="PROSITE" id="PS51819">
    <property type="entry name" value="VOC"/>
    <property type="match status" value="1"/>
</dbReference>
<dbReference type="OrthoDB" id="9793039at2"/>
<dbReference type="AlphaFoldDB" id="A0A1M7PS14"/>
<dbReference type="InterPro" id="IPR037523">
    <property type="entry name" value="VOC_core"/>
</dbReference>
<dbReference type="EMBL" id="FRBI01000025">
    <property type="protein sequence ID" value="SHN20164.1"/>
    <property type="molecule type" value="Genomic_DNA"/>
</dbReference>
<dbReference type="RefSeq" id="WP_073501870.1">
    <property type="nucleotide sequence ID" value="NZ_FRBI01000025.1"/>
</dbReference>
<keyword evidence="4" id="KW-1185">Reference proteome</keyword>
<protein>
    <recommendedName>
        <fullName evidence="2">VOC domain-containing protein</fullName>
    </recommendedName>
</protein>
<feature type="region of interest" description="Disordered" evidence="1">
    <location>
        <begin position="256"/>
        <end position="294"/>
    </location>
</feature>
<evidence type="ECO:0000256" key="1">
    <source>
        <dbReference type="SAM" id="MobiDB-lite"/>
    </source>
</evidence>
<dbReference type="PANTHER" id="PTHR33993">
    <property type="entry name" value="GLYOXALASE-RELATED"/>
    <property type="match status" value="1"/>
</dbReference>
<accession>A0A1M7PS14</accession>
<feature type="compositionally biased region" description="Basic residues" evidence="1">
    <location>
        <begin position="284"/>
        <end position="294"/>
    </location>
</feature>